<dbReference type="Gene3D" id="6.10.340.10">
    <property type="match status" value="1"/>
</dbReference>
<evidence type="ECO:0000256" key="1">
    <source>
        <dbReference type="ARBA" id="ARBA00023224"/>
    </source>
</evidence>
<sequence length="581" mass="63805">MAVLALLMAYLLYQKAQEEISSSYESKYLSYLLADEMRQSSDDLTRLARTYSVTGEAKYEEQYFRILDIRNGKINRPEDYYRIYWDLYTLNQQKPRPDSSIQKPLNTLMHEAGFTEEEFELLKKAGENSDGLVQLEVEAMNAVKGKFKDTSGEYTVSGVPNLQLAAKLTHSEDYHRFKSDIVKPIDDFYILLEQRTNNRINDAEASSSLYGIIVLIMLGFVLIMAGLTGWIFQIQIVKPVVGIKNAMLELSSGNLQFQITGTEQTNEIGDIASTLQIFKDNMIESKRLMKEQTDAEASKLERAEEVSGFIQDFRSQVEELVNLVVDVAMRIDNAASASGNETTKTGNRSFEVALAAERTSSNVDSTAAAAEELSASVSQISEQIAQSSTIVESAVIEVDQATNMVRGLERESQKISEVSEMISAIAEQTNLLALNATIEAARAGDAGKGFAVVASEVKNLATQTAKATEQISSMISNIQGATGESVTAIERIGSVINNINSTTSVIASAIDEQNSVTQEIARTASTVSTDANLVLDSVGTLTLSAARGSKQSVQMVWEAKSLDETMKIFKAEIENFLERVS</sequence>
<comment type="similarity">
    <text evidence="2">Belongs to the methyl-accepting chemotaxis (MCP) protein family.</text>
</comment>
<keyword evidence="4" id="KW-1133">Transmembrane helix</keyword>
<dbReference type="STRING" id="1489064.WH96_19285"/>
<dbReference type="Gene3D" id="1.10.287.950">
    <property type="entry name" value="Methyl-accepting chemotaxis protein"/>
    <property type="match status" value="1"/>
</dbReference>
<feature type="transmembrane region" description="Helical" evidence="4">
    <location>
        <begin position="209"/>
        <end position="232"/>
    </location>
</feature>
<evidence type="ECO:0008006" key="9">
    <source>
        <dbReference type="Google" id="ProtNLM"/>
    </source>
</evidence>
<reference evidence="7 8" key="1">
    <citation type="submission" date="2015-03" db="EMBL/GenBank/DDBJ databases">
        <title>Genome Sequence of Kiloniella spongiae MEBiC09566, isolated from a marine sponge.</title>
        <authorList>
            <person name="Shao Z."/>
            <person name="Wang L."/>
            <person name="Li X."/>
        </authorList>
    </citation>
    <scope>NUCLEOTIDE SEQUENCE [LARGE SCALE GENOMIC DNA]</scope>
    <source>
        <strain evidence="7 8">MEBiC09566</strain>
    </source>
</reference>
<dbReference type="PROSITE" id="PS50885">
    <property type="entry name" value="HAMP"/>
    <property type="match status" value="1"/>
</dbReference>
<dbReference type="PANTHER" id="PTHR32089:SF112">
    <property type="entry name" value="LYSOZYME-LIKE PROTEIN-RELATED"/>
    <property type="match status" value="1"/>
</dbReference>
<dbReference type="SUPFAM" id="SSF58104">
    <property type="entry name" value="Methyl-accepting chemotaxis protein (MCP) signaling domain"/>
    <property type="match status" value="1"/>
</dbReference>
<evidence type="ECO:0000259" key="5">
    <source>
        <dbReference type="PROSITE" id="PS50111"/>
    </source>
</evidence>
<feature type="domain" description="Methyl-accepting transducer" evidence="5">
    <location>
        <begin position="327"/>
        <end position="560"/>
    </location>
</feature>
<evidence type="ECO:0000313" key="8">
    <source>
        <dbReference type="Proteomes" id="UP000035444"/>
    </source>
</evidence>
<dbReference type="SMART" id="SM00283">
    <property type="entry name" value="MA"/>
    <property type="match status" value="1"/>
</dbReference>
<dbReference type="GO" id="GO:0007165">
    <property type="term" value="P:signal transduction"/>
    <property type="evidence" value="ECO:0007669"/>
    <property type="project" value="UniProtKB-KW"/>
</dbReference>
<keyword evidence="4" id="KW-0812">Transmembrane</keyword>
<evidence type="ECO:0000256" key="2">
    <source>
        <dbReference type="ARBA" id="ARBA00029447"/>
    </source>
</evidence>
<evidence type="ECO:0000313" key="7">
    <source>
        <dbReference type="EMBL" id="KLN59160.1"/>
    </source>
</evidence>
<evidence type="ECO:0000256" key="3">
    <source>
        <dbReference type="PROSITE-ProRule" id="PRU00284"/>
    </source>
</evidence>
<dbReference type="AlphaFoldDB" id="A0A0H2MR49"/>
<organism evidence="7 8">
    <name type="scientific">Kiloniella spongiae</name>
    <dbReference type="NCBI Taxonomy" id="1489064"/>
    <lineage>
        <taxon>Bacteria</taxon>
        <taxon>Pseudomonadati</taxon>
        <taxon>Pseudomonadota</taxon>
        <taxon>Alphaproteobacteria</taxon>
        <taxon>Rhodospirillales</taxon>
        <taxon>Kiloniellaceae</taxon>
        <taxon>Kiloniella</taxon>
    </lineage>
</organism>
<dbReference type="GO" id="GO:0016020">
    <property type="term" value="C:membrane"/>
    <property type="evidence" value="ECO:0007669"/>
    <property type="project" value="InterPro"/>
</dbReference>
<dbReference type="Proteomes" id="UP000035444">
    <property type="component" value="Unassembled WGS sequence"/>
</dbReference>
<proteinExistence type="inferred from homology"/>
<dbReference type="PANTHER" id="PTHR32089">
    <property type="entry name" value="METHYL-ACCEPTING CHEMOTAXIS PROTEIN MCPB"/>
    <property type="match status" value="1"/>
</dbReference>
<dbReference type="InterPro" id="IPR003660">
    <property type="entry name" value="HAMP_dom"/>
</dbReference>
<gene>
    <name evidence="7" type="ORF">WH96_19285</name>
</gene>
<dbReference type="PROSITE" id="PS50111">
    <property type="entry name" value="CHEMOTAXIS_TRANSDUC_2"/>
    <property type="match status" value="1"/>
</dbReference>
<keyword evidence="4" id="KW-0472">Membrane</keyword>
<name>A0A0H2MR49_9PROT</name>
<dbReference type="InterPro" id="IPR004089">
    <property type="entry name" value="MCPsignal_dom"/>
</dbReference>
<dbReference type="SMART" id="SM00304">
    <property type="entry name" value="HAMP"/>
    <property type="match status" value="1"/>
</dbReference>
<evidence type="ECO:0000256" key="4">
    <source>
        <dbReference type="SAM" id="Phobius"/>
    </source>
</evidence>
<dbReference type="Pfam" id="PF00015">
    <property type="entry name" value="MCPsignal"/>
    <property type="match status" value="1"/>
</dbReference>
<feature type="domain" description="HAMP" evidence="6">
    <location>
        <begin position="234"/>
        <end position="287"/>
    </location>
</feature>
<accession>A0A0H2MR49</accession>
<dbReference type="EMBL" id="LAQL01000019">
    <property type="protein sequence ID" value="KLN59160.1"/>
    <property type="molecule type" value="Genomic_DNA"/>
</dbReference>
<keyword evidence="1 3" id="KW-0807">Transducer</keyword>
<evidence type="ECO:0000259" key="6">
    <source>
        <dbReference type="PROSITE" id="PS50885"/>
    </source>
</evidence>
<comment type="caution">
    <text evidence="7">The sequence shown here is derived from an EMBL/GenBank/DDBJ whole genome shotgun (WGS) entry which is preliminary data.</text>
</comment>
<keyword evidence="8" id="KW-1185">Reference proteome</keyword>
<protein>
    <recommendedName>
        <fullName evidence="9">Chemotaxis protein</fullName>
    </recommendedName>
</protein>